<comment type="caution">
    <text evidence="2">The sequence shown here is derived from an EMBL/GenBank/DDBJ whole genome shotgun (WGS) entry which is preliminary data.</text>
</comment>
<feature type="transmembrane region" description="Helical" evidence="1">
    <location>
        <begin position="9"/>
        <end position="31"/>
    </location>
</feature>
<feature type="transmembrane region" description="Helical" evidence="1">
    <location>
        <begin position="61"/>
        <end position="80"/>
    </location>
</feature>
<keyword evidence="3" id="KW-1185">Reference proteome</keyword>
<evidence type="ECO:0008006" key="4">
    <source>
        <dbReference type="Google" id="ProtNLM"/>
    </source>
</evidence>
<evidence type="ECO:0000313" key="2">
    <source>
        <dbReference type="EMBL" id="MDQ0229396.1"/>
    </source>
</evidence>
<keyword evidence="1" id="KW-0472">Membrane</keyword>
<keyword evidence="1" id="KW-1133">Transmembrane helix</keyword>
<evidence type="ECO:0000256" key="1">
    <source>
        <dbReference type="SAM" id="Phobius"/>
    </source>
</evidence>
<reference evidence="2 3" key="1">
    <citation type="submission" date="2023-07" db="EMBL/GenBank/DDBJ databases">
        <title>Genomic Encyclopedia of Type Strains, Phase IV (KMG-IV): sequencing the most valuable type-strain genomes for metagenomic binning, comparative biology and taxonomic classification.</title>
        <authorList>
            <person name="Goeker M."/>
        </authorList>
    </citation>
    <scope>NUCLEOTIDE SEQUENCE [LARGE SCALE GENOMIC DNA]</scope>
    <source>
        <strain evidence="2 3">DSM 29005</strain>
    </source>
</reference>
<protein>
    <recommendedName>
        <fullName evidence="4">DUF4064 domain-containing protein</fullName>
    </recommendedName>
</protein>
<organism evidence="2 3">
    <name type="scientific">Metabacillus malikii</name>
    <dbReference type="NCBI Taxonomy" id="1504265"/>
    <lineage>
        <taxon>Bacteria</taxon>
        <taxon>Bacillati</taxon>
        <taxon>Bacillota</taxon>
        <taxon>Bacilli</taxon>
        <taxon>Bacillales</taxon>
        <taxon>Bacillaceae</taxon>
        <taxon>Metabacillus</taxon>
    </lineage>
</organism>
<evidence type="ECO:0000313" key="3">
    <source>
        <dbReference type="Proteomes" id="UP001234495"/>
    </source>
</evidence>
<feature type="transmembrane region" description="Helical" evidence="1">
    <location>
        <begin position="92"/>
        <end position="124"/>
    </location>
</feature>
<name>A0ABT9ZAW9_9BACI</name>
<dbReference type="Proteomes" id="UP001234495">
    <property type="component" value="Unassembled WGS sequence"/>
</dbReference>
<keyword evidence="1" id="KW-0812">Transmembrane</keyword>
<dbReference type="RefSeq" id="WP_307337026.1">
    <property type="nucleotide sequence ID" value="NZ_JAUSUD010000002.1"/>
</dbReference>
<dbReference type="EMBL" id="JAUSUD010000002">
    <property type="protein sequence ID" value="MDQ0229396.1"/>
    <property type="molecule type" value="Genomic_DNA"/>
</dbReference>
<accession>A0ABT9ZAW9</accession>
<gene>
    <name evidence="2" type="ORF">J2S19_000647</name>
</gene>
<sequence>MTRKLERNLLMAGSIWNAITALLTIFAYSPWFQKVGVDKLKQTNPDTMLVGTTMIDSVTKVVVTFGLFMFVGAIVNFVIAKNMKDHAIQYKIVIWIAAWGILQLVTMDVIGFVIFLITFVIYLAKNKAIKLSGVEI</sequence>
<proteinExistence type="predicted"/>